<feature type="domain" description="TonB-dependent receptor-like beta-barrel" evidence="13">
    <location>
        <begin position="341"/>
        <end position="817"/>
    </location>
</feature>
<comment type="similarity">
    <text evidence="11 12">Belongs to the TonB-dependent receptor family.</text>
</comment>
<dbReference type="RefSeq" id="WP_007184308.1">
    <property type="nucleotide sequence ID" value="NZ_AKGD01000001.1"/>
</dbReference>
<evidence type="ECO:0000256" key="3">
    <source>
        <dbReference type="ARBA" id="ARBA00022452"/>
    </source>
</evidence>
<dbReference type="Gene3D" id="2.40.170.20">
    <property type="entry name" value="TonB-dependent receptor, beta-barrel domain"/>
    <property type="match status" value="1"/>
</dbReference>
<evidence type="ECO:0000256" key="12">
    <source>
        <dbReference type="RuleBase" id="RU003357"/>
    </source>
</evidence>
<keyword evidence="7" id="KW-0406">Ion transport</keyword>
<dbReference type="STRING" id="1172194.WQQ_13540"/>
<feature type="domain" description="TonB-dependent receptor plug" evidence="14">
    <location>
        <begin position="89"/>
        <end position="196"/>
    </location>
</feature>
<evidence type="ECO:0000256" key="10">
    <source>
        <dbReference type="ARBA" id="ARBA00023237"/>
    </source>
</evidence>
<evidence type="ECO:0000256" key="9">
    <source>
        <dbReference type="ARBA" id="ARBA00023136"/>
    </source>
</evidence>
<proteinExistence type="inferred from homology"/>
<accession>I7ZHK0</accession>
<evidence type="ECO:0008006" key="17">
    <source>
        <dbReference type="Google" id="ProtNLM"/>
    </source>
</evidence>
<dbReference type="PROSITE" id="PS52016">
    <property type="entry name" value="TONB_DEPENDENT_REC_3"/>
    <property type="match status" value="1"/>
</dbReference>
<evidence type="ECO:0000259" key="13">
    <source>
        <dbReference type="Pfam" id="PF00593"/>
    </source>
</evidence>
<dbReference type="PANTHER" id="PTHR32552">
    <property type="entry name" value="FERRICHROME IRON RECEPTOR-RELATED"/>
    <property type="match status" value="1"/>
</dbReference>
<dbReference type="GO" id="GO:0006826">
    <property type="term" value="P:iron ion transport"/>
    <property type="evidence" value="ECO:0007669"/>
    <property type="project" value="UniProtKB-KW"/>
</dbReference>
<keyword evidence="5 11" id="KW-0812">Transmembrane</keyword>
<dbReference type="Proteomes" id="UP000003704">
    <property type="component" value="Unassembled WGS sequence"/>
</dbReference>
<dbReference type="GO" id="GO:0009279">
    <property type="term" value="C:cell outer membrane"/>
    <property type="evidence" value="ECO:0007669"/>
    <property type="project" value="UniProtKB-SubCell"/>
</dbReference>
<keyword evidence="2 11" id="KW-0813">Transport</keyword>
<reference evidence="15 16" key="1">
    <citation type="journal article" date="2012" name="J. Bacteriol.">
        <title>Genome Sequence of n-Alkane-Degrading Hydrocarboniphaga effusa Strain AP103T (ATCC BAA-332T).</title>
        <authorList>
            <person name="Chang H.K."/>
            <person name="Zylstra G.J."/>
            <person name="Chae J.C."/>
        </authorList>
    </citation>
    <scope>NUCLEOTIDE SEQUENCE [LARGE SCALE GENOMIC DNA]</scope>
    <source>
        <strain evidence="15 16">AP103</strain>
    </source>
</reference>
<keyword evidence="8 12" id="KW-0798">TonB box</keyword>
<evidence type="ECO:0000256" key="6">
    <source>
        <dbReference type="ARBA" id="ARBA00023004"/>
    </source>
</evidence>
<sequence length="854" mass="93579">MSRTFSLRPALSQADAAWMVGGGLLLAAWNVQSADAVEAAQPASGAAVETAQLETDRIETAQLGVNPLPAEAAAVAEVVITARRREERLQDVPLSISALSGEFVQEQNLVRIQEFAARIPNFNPDTSNPRTSSLSIRGVGGLGSGSDGSESGVGQIVDNVFYTHVGFGWAPLYDLESIEVARGPQGTLLGKNTTVGAVILRTKAPSFTAENGVDISPRNYKGLQTSAYSTGALVEDRVAYRLSYYSDKDEGLVPNPSYPIVQDDQRDEKRLLDTNRWAARGQLLFKFADGDATSRVIYDHISSDEFNNYSGIVAPILTQYSDGAAFPLYETRIRNLYGIEQIDYDPWTGDATNPSKLPSSTDGLSNELNWNIGEYTFTSVTAWRKFELYPRNTQGYNGIYSVSTGYDVEAEQYSQEFRLASAVSDIFDWQVGSFFLKDDRDSNYRFLYGRDAATFLLNDKTANPAILNNVEHDSFGKAHTRSYAAFGQGTWHVLSNVDLTAGLRLTHEKRSGSNDGYSFGGAQDLPAADQTRRDNYLFTARSGDFSVDGSKKDTSVSWLVNPSWKINPDLLVYGSVAQGSKSGAINTDARPIYAGGAGSAIIETQAVVIDPEKATDYELGFKKSWPELRTTLNVNLYQNDIKDYQGVLVGVFTDPATGSLLPRQYLGNIDHVRLRGVEIEGSWSPTRRLNVWANAAITEAKYVDFANAPPTQGARVQNASGTWVNTTETDLSGTDIPNVPEWTANLGFDYDQPIGNFQGSPIDLFVYVNEAVKGDTRYSTEADLNYRGQDTYALTNAGIGIRRPDRSFALTLWGKNVFDERYYDRVNLNNATAPATVRLGQPLTFGVTLSLRLS</sequence>
<keyword evidence="4" id="KW-0410">Iron transport</keyword>
<dbReference type="SUPFAM" id="SSF56935">
    <property type="entry name" value="Porins"/>
    <property type="match status" value="1"/>
</dbReference>
<evidence type="ECO:0000313" key="15">
    <source>
        <dbReference type="EMBL" id="EIT71217.1"/>
    </source>
</evidence>
<evidence type="ECO:0000256" key="1">
    <source>
        <dbReference type="ARBA" id="ARBA00004571"/>
    </source>
</evidence>
<dbReference type="InterPro" id="IPR036942">
    <property type="entry name" value="Beta-barrel_TonB_sf"/>
</dbReference>
<keyword evidence="3 11" id="KW-1134">Transmembrane beta strand</keyword>
<evidence type="ECO:0000256" key="8">
    <source>
        <dbReference type="ARBA" id="ARBA00023077"/>
    </source>
</evidence>
<evidence type="ECO:0000256" key="4">
    <source>
        <dbReference type="ARBA" id="ARBA00022496"/>
    </source>
</evidence>
<dbReference type="OrthoDB" id="127311at2"/>
<dbReference type="Pfam" id="PF00593">
    <property type="entry name" value="TonB_dep_Rec_b-barrel"/>
    <property type="match status" value="1"/>
</dbReference>
<dbReference type="InterPro" id="IPR012910">
    <property type="entry name" value="Plug_dom"/>
</dbReference>
<dbReference type="InterPro" id="IPR000531">
    <property type="entry name" value="Beta-barrel_TonB"/>
</dbReference>
<name>I7ZHK0_9GAMM</name>
<comment type="caution">
    <text evidence="15">The sequence shown here is derived from an EMBL/GenBank/DDBJ whole genome shotgun (WGS) entry which is preliminary data.</text>
</comment>
<dbReference type="AlphaFoldDB" id="I7ZHK0"/>
<dbReference type="Pfam" id="PF07715">
    <property type="entry name" value="Plug"/>
    <property type="match status" value="1"/>
</dbReference>
<dbReference type="PATRIC" id="fig|1172194.4.peg.1302"/>
<evidence type="ECO:0000256" key="11">
    <source>
        <dbReference type="PROSITE-ProRule" id="PRU01360"/>
    </source>
</evidence>
<dbReference type="InterPro" id="IPR039426">
    <property type="entry name" value="TonB-dep_rcpt-like"/>
</dbReference>
<comment type="subcellular location">
    <subcellularLocation>
        <location evidence="1 11">Cell outer membrane</location>
        <topology evidence="1 11">Multi-pass membrane protein</topology>
    </subcellularLocation>
</comment>
<evidence type="ECO:0000259" key="14">
    <source>
        <dbReference type="Pfam" id="PF07715"/>
    </source>
</evidence>
<gene>
    <name evidence="15" type="ORF">WQQ_13540</name>
</gene>
<evidence type="ECO:0000256" key="5">
    <source>
        <dbReference type="ARBA" id="ARBA00022692"/>
    </source>
</evidence>
<organism evidence="15 16">
    <name type="scientific">Hydrocarboniphaga effusa AP103</name>
    <dbReference type="NCBI Taxonomy" id="1172194"/>
    <lineage>
        <taxon>Bacteria</taxon>
        <taxon>Pseudomonadati</taxon>
        <taxon>Pseudomonadota</taxon>
        <taxon>Gammaproteobacteria</taxon>
        <taxon>Nevskiales</taxon>
        <taxon>Nevskiaceae</taxon>
        <taxon>Hydrocarboniphaga</taxon>
    </lineage>
</organism>
<keyword evidence="6" id="KW-0408">Iron</keyword>
<keyword evidence="10 11" id="KW-0998">Cell outer membrane</keyword>
<keyword evidence="16" id="KW-1185">Reference proteome</keyword>
<keyword evidence="9 11" id="KW-0472">Membrane</keyword>
<dbReference type="PANTHER" id="PTHR32552:SF81">
    <property type="entry name" value="TONB-DEPENDENT OUTER MEMBRANE RECEPTOR"/>
    <property type="match status" value="1"/>
</dbReference>
<evidence type="ECO:0000256" key="2">
    <source>
        <dbReference type="ARBA" id="ARBA00022448"/>
    </source>
</evidence>
<dbReference type="EMBL" id="AKGD01000001">
    <property type="protein sequence ID" value="EIT71217.1"/>
    <property type="molecule type" value="Genomic_DNA"/>
</dbReference>
<evidence type="ECO:0000313" key="16">
    <source>
        <dbReference type="Proteomes" id="UP000003704"/>
    </source>
</evidence>
<protein>
    <recommendedName>
        <fullName evidence="17">TonB-dependent receptor</fullName>
    </recommendedName>
</protein>
<evidence type="ECO:0000256" key="7">
    <source>
        <dbReference type="ARBA" id="ARBA00023065"/>
    </source>
</evidence>